<dbReference type="AlphaFoldDB" id="A0A7Z9BPI0"/>
<evidence type="ECO:0000256" key="1">
    <source>
        <dbReference type="SAM" id="Phobius"/>
    </source>
</evidence>
<evidence type="ECO:0000313" key="3">
    <source>
        <dbReference type="Proteomes" id="UP000184550"/>
    </source>
</evidence>
<keyword evidence="1" id="KW-1133">Transmembrane helix</keyword>
<gene>
    <name evidence="2" type="ORF">PL8927_630058</name>
</gene>
<name>A0A7Z9BPI0_9CYAN</name>
<protein>
    <submittedName>
        <fullName evidence="2">Uncharacterized protein</fullName>
    </submittedName>
</protein>
<evidence type="ECO:0000313" key="2">
    <source>
        <dbReference type="EMBL" id="VXD19486.1"/>
    </source>
</evidence>
<comment type="caution">
    <text evidence="2">The sequence shown here is derived from an EMBL/GenBank/DDBJ whole genome shotgun (WGS) entry which is preliminary data.</text>
</comment>
<dbReference type="Proteomes" id="UP000184550">
    <property type="component" value="Unassembled WGS sequence"/>
</dbReference>
<feature type="transmembrane region" description="Helical" evidence="1">
    <location>
        <begin position="6"/>
        <end position="25"/>
    </location>
</feature>
<sequence>MAMDIIILFYLIAFELGYCLLYNFLKKCDRIPELTYKHPLYNRSHKPLTHHLECYHQDTKTQRSCKLTYSLL</sequence>
<keyword evidence="1" id="KW-0472">Membrane</keyword>
<organism evidence="2 3">
    <name type="scientific">Planktothrix serta PCC 8927</name>
    <dbReference type="NCBI Taxonomy" id="671068"/>
    <lineage>
        <taxon>Bacteria</taxon>
        <taxon>Bacillati</taxon>
        <taxon>Cyanobacteriota</taxon>
        <taxon>Cyanophyceae</taxon>
        <taxon>Oscillatoriophycideae</taxon>
        <taxon>Oscillatoriales</taxon>
        <taxon>Microcoleaceae</taxon>
        <taxon>Planktothrix</taxon>
    </lineage>
</organism>
<accession>A0A7Z9BPI0</accession>
<reference evidence="2" key="1">
    <citation type="submission" date="2019-10" db="EMBL/GenBank/DDBJ databases">
        <authorList>
            <consortium name="Genoscope - CEA"/>
            <person name="William W."/>
        </authorList>
    </citation>
    <scope>NUCLEOTIDE SEQUENCE [LARGE SCALE GENOMIC DNA]</scope>
    <source>
        <strain evidence="2">BBR_PRJEB10992</strain>
    </source>
</reference>
<keyword evidence="1" id="KW-0812">Transmembrane</keyword>
<keyword evidence="3" id="KW-1185">Reference proteome</keyword>
<proteinExistence type="predicted"/>
<dbReference type="EMBL" id="CZCU02000139">
    <property type="protein sequence ID" value="VXD19486.1"/>
    <property type="molecule type" value="Genomic_DNA"/>
</dbReference>